<dbReference type="Proteomes" id="UP001440599">
    <property type="component" value="Unassembled WGS sequence"/>
</dbReference>
<gene>
    <name evidence="1" type="ORF">WMO45_05375</name>
</gene>
<name>A0ABV1EQS0_9FIRM</name>
<proteinExistence type="predicted"/>
<evidence type="ECO:0000313" key="2">
    <source>
        <dbReference type="Proteomes" id="UP001440599"/>
    </source>
</evidence>
<protein>
    <submittedName>
        <fullName evidence="1">Uncharacterized protein</fullName>
    </submittedName>
</protein>
<dbReference type="EMBL" id="JBBMFT010000002">
    <property type="protein sequence ID" value="MEQ2455946.1"/>
    <property type="molecule type" value="Genomic_DNA"/>
</dbReference>
<organism evidence="1 2">
    <name type="scientific">Flavonifractor hominis</name>
    <dbReference type="NCBI Taxonomy" id="3133178"/>
    <lineage>
        <taxon>Bacteria</taxon>
        <taxon>Bacillati</taxon>
        <taxon>Bacillota</taxon>
        <taxon>Clostridia</taxon>
        <taxon>Eubacteriales</taxon>
        <taxon>Oscillospiraceae</taxon>
        <taxon>Flavonifractor</taxon>
    </lineage>
</organism>
<evidence type="ECO:0000313" key="1">
    <source>
        <dbReference type="EMBL" id="MEQ2455946.1"/>
    </source>
</evidence>
<accession>A0ABV1EQS0</accession>
<comment type="caution">
    <text evidence="1">The sequence shown here is derived from an EMBL/GenBank/DDBJ whole genome shotgun (WGS) entry which is preliminary data.</text>
</comment>
<dbReference type="RefSeq" id="WP_349139542.1">
    <property type="nucleotide sequence ID" value="NZ_JBBMFT010000002.1"/>
</dbReference>
<reference evidence="1 2" key="1">
    <citation type="submission" date="2024-03" db="EMBL/GenBank/DDBJ databases">
        <title>Human intestinal bacterial collection.</title>
        <authorList>
            <person name="Pauvert C."/>
            <person name="Hitch T.C.A."/>
            <person name="Clavel T."/>
        </authorList>
    </citation>
    <scope>NUCLEOTIDE SEQUENCE [LARGE SCALE GENOMIC DNA]</scope>
    <source>
        <strain evidence="1 2">CLA-AP-H34</strain>
    </source>
</reference>
<sequence length="111" mass="12074">MLERRVELEGGLLSCDLGVLSPDGGQVLECTLRLTAVAPERRVAVEVEALERGAVCAARIFTVPAHHEAGPRDIVLTGIRLFFPGGDGPRSLTLRADAHYVDRNERCALKR</sequence>
<keyword evidence="2" id="KW-1185">Reference proteome</keyword>